<accession>A0A2X0KRF5</accession>
<dbReference type="OrthoDB" id="2529901at2759"/>
<dbReference type="STRING" id="289078.A0A2X0KRF5"/>
<dbReference type="EMBL" id="FMWP01000054">
    <property type="protein sequence ID" value="SCZ94768.1"/>
    <property type="molecule type" value="Genomic_DNA"/>
</dbReference>
<evidence type="ECO:0000313" key="2">
    <source>
        <dbReference type="EMBL" id="SCZ94768.1"/>
    </source>
</evidence>
<organism evidence="2 3">
    <name type="scientific">Microbotryum saponariae</name>
    <dbReference type="NCBI Taxonomy" id="289078"/>
    <lineage>
        <taxon>Eukaryota</taxon>
        <taxon>Fungi</taxon>
        <taxon>Dikarya</taxon>
        <taxon>Basidiomycota</taxon>
        <taxon>Pucciniomycotina</taxon>
        <taxon>Microbotryomycetes</taxon>
        <taxon>Microbotryales</taxon>
        <taxon>Microbotryaceae</taxon>
        <taxon>Microbotryum</taxon>
    </lineage>
</organism>
<evidence type="ECO:0000256" key="1">
    <source>
        <dbReference type="SAM" id="MobiDB-lite"/>
    </source>
</evidence>
<dbReference type="CDD" id="cd00076">
    <property type="entry name" value="HFD_SF"/>
    <property type="match status" value="1"/>
</dbReference>
<name>A0A2X0KRF5_9BASI</name>
<feature type="compositionally biased region" description="Low complexity" evidence="1">
    <location>
        <begin position="11"/>
        <end position="23"/>
    </location>
</feature>
<dbReference type="Proteomes" id="UP000249723">
    <property type="component" value="Unassembled WGS sequence"/>
</dbReference>
<feature type="compositionally biased region" description="Basic residues" evidence="1">
    <location>
        <begin position="152"/>
        <end position="161"/>
    </location>
</feature>
<feature type="compositionally biased region" description="Basic and acidic residues" evidence="1">
    <location>
        <begin position="176"/>
        <end position="187"/>
    </location>
</feature>
<evidence type="ECO:0000313" key="3">
    <source>
        <dbReference type="Proteomes" id="UP000249723"/>
    </source>
</evidence>
<proteinExistence type="predicted"/>
<keyword evidence="3" id="KW-1185">Reference proteome</keyword>
<gene>
    <name evidence="2" type="ORF">BZ3500_MVSOF-1268-A1-R1_CHR12-1G03645</name>
</gene>
<dbReference type="AlphaFoldDB" id="A0A2X0KRF5"/>
<protein>
    <submittedName>
        <fullName evidence="2">BZ3500_MvSof-1268-A1-R1_Chr12-1g03645 protein</fullName>
    </submittedName>
</protein>
<feature type="region of interest" description="Disordered" evidence="1">
    <location>
        <begin position="144"/>
        <end position="187"/>
    </location>
</feature>
<feature type="region of interest" description="Disordered" evidence="1">
    <location>
        <begin position="1"/>
        <end position="36"/>
    </location>
</feature>
<sequence length="415" mass="44649">MDADSAPPSPTASTSSTSSTASTLHEEYEGQTTTLPPSVAANVVRRLVARELQDVGFDSAQQDAWEEIEACLFTSDSIRLERLHRIPSILHAVFGSALLLAHDLANHAQRVRPNVKDLVESCRRLGVGAELELVQEVKRTKHRPSEEWPKLRFQRSTKRRSSPSGPLLGSDDEGEQNEREEREKEFTKIFNSTPAAIASGIVTGQTIASKRTSDALSDLPGLPALPNKHSFRVTPAYPTPTLSAPFVPPNLTHHPKPQEPSPLALAHLATLQSRQNDSTQVAASLRNLILRTSARPQQSVFNPSAPNGSDGIGLLGNGEELDVVDYSTEWYSSKTASQPIFASSSANKIANPTAQGRNKPVWKLKMGTTEIDQSALEEALMAANGGVAVVGGLQGNTTTAGGGGGGVVKRRRWRV</sequence>
<reference evidence="3" key="1">
    <citation type="submission" date="2016-10" db="EMBL/GenBank/DDBJ databases">
        <authorList>
            <person name="Jeantristanb JTB J.-T."/>
            <person name="Ricardo R."/>
        </authorList>
    </citation>
    <scope>NUCLEOTIDE SEQUENCE [LARGE SCALE GENOMIC DNA]</scope>
</reference>